<dbReference type="EMBL" id="CAKXAJ010000423">
    <property type="protein sequence ID" value="CAH2207505.1"/>
    <property type="molecule type" value="Genomic_DNA"/>
</dbReference>
<feature type="compositionally biased region" description="Low complexity" evidence="1">
    <location>
        <begin position="64"/>
        <end position="77"/>
    </location>
</feature>
<comment type="caution">
    <text evidence="2">The sequence shown here is derived from an EMBL/GenBank/DDBJ whole genome shotgun (WGS) entry which is preliminary data.</text>
</comment>
<evidence type="ECO:0000313" key="3">
    <source>
        <dbReference type="Proteomes" id="UP000838756"/>
    </source>
</evidence>
<accession>A0A8S4QCW7</accession>
<gene>
    <name evidence="2" type="primary">jg21015</name>
    <name evidence="2" type="ORF">PAEG_LOCUS126</name>
</gene>
<organism evidence="2 3">
    <name type="scientific">Pararge aegeria aegeria</name>
    <dbReference type="NCBI Taxonomy" id="348720"/>
    <lineage>
        <taxon>Eukaryota</taxon>
        <taxon>Metazoa</taxon>
        <taxon>Ecdysozoa</taxon>
        <taxon>Arthropoda</taxon>
        <taxon>Hexapoda</taxon>
        <taxon>Insecta</taxon>
        <taxon>Pterygota</taxon>
        <taxon>Neoptera</taxon>
        <taxon>Endopterygota</taxon>
        <taxon>Lepidoptera</taxon>
        <taxon>Glossata</taxon>
        <taxon>Ditrysia</taxon>
        <taxon>Papilionoidea</taxon>
        <taxon>Nymphalidae</taxon>
        <taxon>Satyrinae</taxon>
        <taxon>Satyrini</taxon>
        <taxon>Parargina</taxon>
        <taxon>Pararge</taxon>
    </lineage>
</organism>
<dbReference type="AlphaFoldDB" id="A0A8S4QCW7"/>
<reference evidence="2" key="1">
    <citation type="submission" date="2022-03" db="EMBL/GenBank/DDBJ databases">
        <authorList>
            <person name="Lindestad O."/>
        </authorList>
    </citation>
    <scope>NUCLEOTIDE SEQUENCE</scope>
</reference>
<evidence type="ECO:0000256" key="1">
    <source>
        <dbReference type="SAM" id="MobiDB-lite"/>
    </source>
</evidence>
<proteinExistence type="predicted"/>
<name>A0A8S4QCW7_9NEOP</name>
<feature type="non-terminal residue" evidence="2">
    <location>
        <position position="1"/>
    </location>
</feature>
<keyword evidence="3" id="KW-1185">Reference proteome</keyword>
<protein>
    <submittedName>
        <fullName evidence="2">Jg21015 protein</fullName>
    </submittedName>
</protein>
<dbReference type="Proteomes" id="UP000838756">
    <property type="component" value="Unassembled WGS sequence"/>
</dbReference>
<sequence>GNWRDITRRWTLRSQRDWNGDPASVNAASVCPQRDGRTTSDDELLETARNKRPKIVDFQTPYKRPMSSSESTRTSPSVIDSAPDIAPRARKLPATSAAVALRGVCCDASAASFLTFVEFACSAPRYSINHRN</sequence>
<evidence type="ECO:0000313" key="2">
    <source>
        <dbReference type="EMBL" id="CAH2207505.1"/>
    </source>
</evidence>
<feature type="region of interest" description="Disordered" evidence="1">
    <location>
        <begin position="16"/>
        <end position="84"/>
    </location>
</feature>